<gene>
    <name evidence="1" type="ORF">QWJ41_19475</name>
</gene>
<dbReference type="Proteomes" id="UP001168363">
    <property type="component" value="Unassembled WGS sequence"/>
</dbReference>
<organism evidence="1 2">
    <name type="scientific">Nocardioides cremeus</name>
    <dbReference type="NCBI Taxonomy" id="3058044"/>
    <lineage>
        <taxon>Bacteria</taxon>
        <taxon>Bacillati</taxon>
        <taxon>Actinomycetota</taxon>
        <taxon>Actinomycetes</taxon>
        <taxon>Propionibacteriales</taxon>
        <taxon>Nocardioidaceae</taxon>
        <taxon>Nocardioides</taxon>
    </lineage>
</organism>
<keyword evidence="2" id="KW-1185">Reference proteome</keyword>
<protein>
    <submittedName>
        <fullName evidence="1">Uncharacterized protein</fullName>
    </submittedName>
</protein>
<reference evidence="1" key="1">
    <citation type="submission" date="2023-06" db="EMBL/GenBank/DDBJ databases">
        <title>Genome sequence of Nocardioides sp. SOB44.</title>
        <authorList>
            <person name="Zhang G."/>
        </authorList>
    </citation>
    <scope>NUCLEOTIDE SEQUENCE</scope>
    <source>
        <strain evidence="1">SOB44</strain>
    </source>
</reference>
<sequence length="71" mass="7831">MPTPRWRHGEPVDGNDPYKRLKTALKTDIDRDAGATLDATDSRPFSKPATGKVAAKVINDHGDEVMKLEVE</sequence>
<proteinExistence type="predicted"/>
<dbReference type="RefSeq" id="WP_056675100.1">
    <property type="nucleotide sequence ID" value="NZ_JAULSC010000031.1"/>
</dbReference>
<evidence type="ECO:0000313" key="1">
    <source>
        <dbReference type="EMBL" id="MDO3397915.1"/>
    </source>
</evidence>
<accession>A0ABT8TVC6</accession>
<name>A0ABT8TVC6_9ACTN</name>
<evidence type="ECO:0000313" key="2">
    <source>
        <dbReference type="Proteomes" id="UP001168363"/>
    </source>
</evidence>
<dbReference type="EMBL" id="JAULSC010000031">
    <property type="protein sequence ID" value="MDO3397915.1"/>
    <property type="molecule type" value="Genomic_DNA"/>
</dbReference>
<comment type="caution">
    <text evidence="1">The sequence shown here is derived from an EMBL/GenBank/DDBJ whole genome shotgun (WGS) entry which is preliminary data.</text>
</comment>